<name>A0A7W3IV29_9ACTN</name>
<evidence type="ECO:0000256" key="1">
    <source>
        <dbReference type="SAM" id="MobiDB-lite"/>
    </source>
</evidence>
<dbReference type="Proteomes" id="UP000523079">
    <property type="component" value="Unassembled WGS sequence"/>
</dbReference>
<sequence>MSTIVSNDDRVRRIITDPVGYFAEARARAKSQVRAEMAREAQGRTSPKTGDKRSRRRR</sequence>
<dbReference type="AlphaFoldDB" id="A0A7W3IV29"/>
<accession>A0A7W3IV29</accession>
<dbReference type="RefSeq" id="WP_182561376.1">
    <property type="nucleotide sequence ID" value="NZ_JACGWT010000006.1"/>
</dbReference>
<proteinExistence type="predicted"/>
<gene>
    <name evidence="2" type="ORF">FHX74_003385</name>
</gene>
<feature type="region of interest" description="Disordered" evidence="1">
    <location>
        <begin position="29"/>
        <end position="58"/>
    </location>
</feature>
<evidence type="ECO:0000313" key="3">
    <source>
        <dbReference type="Proteomes" id="UP000523079"/>
    </source>
</evidence>
<organism evidence="2 3">
    <name type="scientific">Microlunatus kandeliicorticis</name>
    <dbReference type="NCBI Taxonomy" id="1759536"/>
    <lineage>
        <taxon>Bacteria</taxon>
        <taxon>Bacillati</taxon>
        <taxon>Actinomycetota</taxon>
        <taxon>Actinomycetes</taxon>
        <taxon>Propionibacteriales</taxon>
        <taxon>Propionibacteriaceae</taxon>
        <taxon>Microlunatus</taxon>
    </lineage>
</organism>
<reference evidence="2 3" key="1">
    <citation type="submission" date="2020-07" db="EMBL/GenBank/DDBJ databases">
        <title>Sequencing the genomes of 1000 actinobacteria strains.</title>
        <authorList>
            <person name="Klenk H.-P."/>
        </authorList>
    </citation>
    <scope>NUCLEOTIDE SEQUENCE [LARGE SCALE GENOMIC DNA]</scope>
    <source>
        <strain evidence="2 3">DSM 100723</strain>
    </source>
</reference>
<dbReference type="EMBL" id="JACGWT010000006">
    <property type="protein sequence ID" value="MBA8795744.1"/>
    <property type="molecule type" value="Genomic_DNA"/>
</dbReference>
<keyword evidence="3" id="KW-1185">Reference proteome</keyword>
<protein>
    <submittedName>
        <fullName evidence="2">Uncharacterized protein</fullName>
    </submittedName>
</protein>
<evidence type="ECO:0000313" key="2">
    <source>
        <dbReference type="EMBL" id="MBA8795744.1"/>
    </source>
</evidence>
<comment type="caution">
    <text evidence="2">The sequence shown here is derived from an EMBL/GenBank/DDBJ whole genome shotgun (WGS) entry which is preliminary data.</text>
</comment>